<dbReference type="SUPFAM" id="SSF54506">
    <property type="entry name" value="Diaminopimelate epimerase-like"/>
    <property type="match status" value="1"/>
</dbReference>
<sequence length="282" mass="30072">MKVAFKQVDVFTSSAFNGNPLAVIMDAQGLSDSQLAAIARWTNLSETTFVLPPQDAQADYRVRIFTVEGELPFAGHPTLGTAHALLEAGWPTRTPGEIVQECGVGHVRVKIGADGSLAFAAPAATLTPWQDALMSNALNSDAFDLTQSPTVVDMGIRWLLVPMVSADAVLALQPNVSDLQRLIKHAGVTGVMPFGRLPQGETEQYEVRGLLVEYGSLTEDPITGSANACLARYFAAAGQTTDYRVRQGTVLQRAGRVQVTFAEGEIWIGGTTVTVIDGTLSL</sequence>
<dbReference type="GO" id="GO:0005737">
    <property type="term" value="C:cytoplasm"/>
    <property type="evidence" value="ECO:0007669"/>
    <property type="project" value="TreeGrafter"/>
</dbReference>
<evidence type="ECO:0000313" key="3">
    <source>
        <dbReference type="EMBL" id="ORM51349.1"/>
    </source>
</evidence>
<dbReference type="EMBL" id="MLFN01000054">
    <property type="protein sequence ID" value="ORM51349.1"/>
    <property type="molecule type" value="Genomic_DNA"/>
</dbReference>
<feature type="active site" evidence="2">
    <location>
        <position position="46"/>
    </location>
</feature>
<dbReference type="AlphaFoldDB" id="A0A1X1BSZ6"/>
<reference evidence="3 4" key="1">
    <citation type="journal article" date="2017" name="Antonie Van Leeuwenhoek">
        <title>Phylogenomic resolution of the bacterial genus Pantoea and its relationship with Erwinia and Tatumella.</title>
        <authorList>
            <person name="Palmer M."/>
            <person name="Steenkamp E.T."/>
            <person name="Coetzee M.P."/>
            <person name="Chan W.Y."/>
            <person name="van Zyl E."/>
            <person name="De Maayer P."/>
            <person name="Coutinho T.A."/>
            <person name="Blom J."/>
            <person name="Smits T.H."/>
            <person name="Duffy B."/>
            <person name="Venter S.N."/>
        </authorList>
    </citation>
    <scope>NUCLEOTIDE SEQUENCE [LARGE SCALE GENOMIC DNA]</scope>
    <source>
        <strain evidence="3 4">LMG 24534</strain>
    </source>
</reference>
<accession>A0A1X1BSZ6</accession>
<dbReference type="PANTHER" id="PTHR13774">
    <property type="entry name" value="PHENAZINE BIOSYNTHESIS PROTEIN"/>
    <property type="match status" value="1"/>
</dbReference>
<dbReference type="NCBIfam" id="TIGR00654">
    <property type="entry name" value="PhzF_family"/>
    <property type="match status" value="1"/>
</dbReference>
<evidence type="ECO:0000256" key="1">
    <source>
        <dbReference type="ARBA" id="ARBA00008270"/>
    </source>
</evidence>
<dbReference type="STRING" id="472705.GCA_001743465_01170"/>
<dbReference type="Gene3D" id="3.10.310.10">
    <property type="entry name" value="Diaminopimelate Epimerase, Chain A, domain 1"/>
    <property type="match status" value="2"/>
</dbReference>
<comment type="similarity">
    <text evidence="1">Belongs to the PhzF family.</text>
</comment>
<dbReference type="PIRSF" id="PIRSF016184">
    <property type="entry name" value="PhzC_PhzF"/>
    <property type="match status" value="1"/>
</dbReference>
<dbReference type="Pfam" id="PF02567">
    <property type="entry name" value="PhzC-PhzF"/>
    <property type="match status" value="1"/>
</dbReference>
<evidence type="ECO:0000313" key="4">
    <source>
        <dbReference type="Proteomes" id="UP000193933"/>
    </source>
</evidence>
<dbReference type="Proteomes" id="UP000193933">
    <property type="component" value="Unassembled WGS sequence"/>
</dbReference>
<dbReference type="OrthoDB" id="9788221at2"/>
<dbReference type="GO" id="GO:0016853">
    <property type="term" value="F:isomerase activity"/>
    <property type="evidence" value="ECO:0007669"/>
    <property type="project" value="TreeGrafter"/>
</dbReference>
<comment type="caution">
    <text evidence="3">The sequence shown here is derived from an EMBL/GenBank/DDBJ whole genome shotgun (WGS) entry which is preliminary data.</text>
</comment>
<protein>
    <submittedName>
        <fullName evidence="3">Phenazine biosynthesis protein PhzF family</fullName>
    </submittedName>
</protein>
<keyword evidence="4" id="KW-1185">Reference proteome</keyword>
<evidence type="ECO:0000256" key="2">
    <source>
        <dbReference type="PIRSR" id="PIRSR016184-1"/>
    </source>
</evidence>
<name>A0A1X1BSZ6_9GAMM</name>
<gene>
    <name evidence="3" type="ORF">HA41_15680</name>
</gene>
<proteinExistence type="inferred from homology"/>
<organism evidence="3 4">
    <name type="scientific">Pantoea conspicua</name>
    <dbReference type="NCBI Taxonomy" id="472705"/>
    <lineage>
        <taxon>Bacteria</taxon>
        <taxon>Pseudomonadati</taxon>
        <taxon>Pseudomonadota</taxon>
        <taxon>Gammaproteobacteria</taxon>
        <taxon>Enterobacterales</taxon>
        <taxon>Erwiniaceae</taxon>
        <taxon>Pantoea</taxon>
    </lineage>
</organism>
<dbReference type="InterPro" id="IPR003719">
    <property type="entry name" value="Phenazine_PhzF-like"/>
</dbReference>
<dbReference type="RefSeq" id="WP_094121620.1">
    <property type="nucleotide sequence ID" value="NZ_MLFN01000054.1"/>
</dbReference>
<dbReference type="PANTHER" id="PTHR13774:SF32">
    <property type="entry name" value="ANTISENSE-ENHANCING SEQUENCE 1"/>
    <property type="match status" value="1"/>
</dbReference>